<reference evidence="1" key="1">
    <citation type="journal article" date="2014" name="Int. J. Syst. Evol. Microbiol.">
        <title>Complete genome sequence of Corynebacterium casei LMG S-19264T (=DSM 44701T), isolated from a smear-ripened cheese.</title>
        <authorList>
            <consortium name="US DOE Joint Genome Institute (JGI-PGF)"/>
            <person name="Walter F."/>
            <person name="Albersmeier A."/>
            <person name="Kalinowski J."/>
            <person name="Ruckert C."/>
        </authorList>
    </citation>
    <scope>NUCLEOTIDE SEQUENCE</scope>
    <source>
        <strain evidence="1">CGMCC 1.15034</strain>
    </source>
</reference>
<accession>A0A410V6X1</accession>
<organism evidence="1 4">
    <name type="scientific">Bradyrhizobium guangdongense</name>
    <dbReference type="NCBI Taxonomy" id="1325090"/>
    <lineage>
        <taxon>Bacteria</taxon>
        <taxon>Pseudomonadati</taxon>
        <taxon>Pseudomonadota</taxon>
        <taxon>Alphaproteobacteria</taxon>
        <taxon>Hyphomicrobiales</taxon>
        <taxon>Nitrobacteraceae</taxon>
        <taxon>Bradyrhizobium</taxon>
    </lineage>
</organism>
<dbReference type="Proteomes" id="UP000593880">
    <property type="component" value="Chromosome"/>
</dbReference>
<evidence type="ECO:0000313" key="2">
    <source>
        <dbReference type="EMBL" id="QOZ60513.1"/>
    </source>
</evidence>
<sequence>MTRAAEADDRFTGAVLDRLLPIRKTVQGFEGTQLLTGFTGAPVNYVCGGDVEATIQHHHAGPSGGTLVYVGSAGTGEFYSCSFSVSAGAINNVTFTANTGCTTGVTGPASASYSKDFVDAVLAADAEKPEAEFDNVVDLLAWLDRD</sequence>
<name>A0A410V6X1_9BRAD</name>
<dbReference type="RefSeq" id="WP_128966117.1">
    <property type="nucleotide sequence ID" value="NZ_BMHC01000004.1"/>
</dbReference>
<evidence type="ECO:0000313" key="3">
    <source>
        <dbReference type="Proteomes" id="UP000593880"/>
    </source>
</evidence>
<reference evidence="2 3" key="2">
    <citation type="submission" date="2018-06" db="EMBL/GenBank/DDBJ databases">
        <title>Comparative genomics of rhizobia nodulating Arachis hypogaea in China.</title>
        <authorList>
            <person name="Li Y."/>
        </authorList>
    </citation>
    <scope>NUCLEOTIDE SEQUENCE [LARGE SCALE GENOMIC DNA]</scope>
    <source>
        <strain evidence="2 3">CCBAU 51658</strain>
    </source>
</reference>
<evidence type="ECO:0000313" key="1">
    <source>
        <dbReference type="EMBL" id="GGI23813.1"/>
    </source>
</evidence>
<gene>
    <name evidence="1" type="ORF">GCM10010987_26260</name>
    <name evidence="2" type="ORF">XH86_18635</name>
</gene>
<proteinExistence type="predicted"/>
<reference evidence="1" key="3">
    <citation type="submission" date="2022-12" db="EMBL/GenBank/DDBJ databases">
        <authorList>
            <person name="Sun Q."/>
            <person name="Zhou Y."/>
        </authorList>
    </citation>
    <scope>NUCLEOTIDE SEQUENCE</scope>
    <source>
        <strain evidence="1">CGMCC 1.15034</strain>
    </source>
</reference>
<evidence type="ECO:0000313" key="4">
    <source>
        <dbReference type="Proteomes" id="UP000625079"/>
    </source>
</evidence>
<keyword evidence="3" id="KW-1185">Reference proteome</keyword>
<dbReference type="EMBL" id="CP030057">
    <property type="protein sequence ID" value="QOZ60513.1"/>
    <property type="molecule type" value="Genomic_DNA"/>
</dbReference>
<dbReference type="AlphaFoldDB" id="A0A410V6X1"/>
<dbReference type="Proteomes" id="UP000625079">
    <property type="component" value="Unassembled WGS sequence"/>
</dbReference>
<protein>
    <submittedName>
        <fullName evidence="1">Uncharacterized protein</fullName>
    </submittedName>
</protein>
<dbReference type="EMBL" id="BMHC01000004">
    <property type="protein sequence ID" value="GGI23813.1"/>
    <property type="molecule type" value="Genomic_DNA"/>
</dbReference>